<protein>
    <submittedName>
        <fullName evidence="2">Unannotated protein</fullName>
    </submittedName>
</protein>
<feature type="domain" description="SAF" evidence="1">
    <location>
        <begin position="36"/>
        <end position="98"/>
    </location>
</feature>
<organism evidence="2">
    <name type="scientific">freshwater metagenome</name>
    <dbReference type="NCBI Taxonomy" id="449393"/>
    <lineage>
        <taxon>unclassified sequences</taxon>
        <taxon>metagenomes</taxon>
        <taxon>ecological metagenomes</taxon>
    </lineage>
</organism>
<evidence type="ECO:0000259" key="1">
    <source>
        <dbReference type="SMART" id="SM00858"/>
    </source>
</evidence>
<dbReference type="SMART" id="SM00858">
    <property type="entry name" value="SAF"/>
    <property type="match status" value="1"/>
</dbReference>
<dbReference type="InterPro" id="IPR017585">
    <property type="entry name" value="SAF_FlgA"/>
</dbReference>
<sequence>MPQKKKTHTRLILAATICGATLLASFAMSVAANQHEKYWVVLHPIAAGTQLEAADLGLESVVLGSSEGNYLPATTNPIGSITRRQLSSGELLEGNSITEDSSAMVNRQISISARSVDIPAGLDVGEMISIYQLHDAKNGQAATPPLFVLGGVFVTALDRKGNNFGGDAALTVSINRESIAALLSATTSGRLVIVRAHG</sequence>
<dbReference type="InterPro" id="IPR013974">
    <property type="entry name" value="SAF"/>
</dbReference>
<evidence type="ECO:0000313" key="2">
    <source>
        <dbReference type="EMBL" id="CAB4612843.1"/>
    </source>
</evidence>
<dbReference type="AlphaFoldDB" id="A0A6J6HJY1"/>
<dbReference type="Gene3D" id="3.90.1210.10">
    <property type="entry name" value="Antifreeze-like/N-acetylneuraminic acid synthase C-terminal domain"/>
    <property type="match status" value="1"/>
</dbReference>
<dbReference type="Pfam" id="PF13144">
    <property type="entry name" value="ChapFlgA"/>
    <property type="match status" value="1"/>
</dbReference>
<reference evidence="2" key="1">
    <citation type="submission" date="2020-05" db="EMBL/GenBank/DDBJ databases">
        <authorList>
            <person name="Chiriac C."/>
            <person name="Salcher M."/>
            <person name="Ghai R."/>
            <person name="Kavagutti S V."/>
        </authorList>
    </citation>
    <scope>NUCLEOTIDE SEQUENCE</scope>
</reference>
<dbReference type="EMBL" id="CAEZUV010000058">
    <property type="protein sequence ID" value="CAB4612843.1"/>
    <property type="molecule type" value="Genomic_DNA"/>
</dbReference>
<accession>A0A6J6HJY1</accession>
<name>A0A6J6HJY1_9ZZZZ</name>
<dbReference type="CDD" id="cd11614">
    <property type="entry name" value="SAF_CpaB_FlgA_like"/>
    <property type="match status" value="1"/>
</dbReference>
<gene>
    <name evidence="2" type="ORF">UFOPK1856_00523</name>
</gene>
<proteinExistence type="predicted"/>